<evidence type="ECO:0000256" key="1">
    <source>
        <dbReference type="SAM" id="MobiDB-lite"/>
    </source>
</evidence>
<evidence type="ECO:0000313" key="3">
    <source>
        <dbReference type="Proteomes" id="UP001501821"/>
    </source>
</evidence>
<gene>
    <name evidence="2" type="ORF">GCM10022242_40740</name>
</gene>
<protein>
    <submittedName>
        <fullName evidence="2">Uncharacterized protein</fullName>
    </submittedName>
</protein>
<dbReference type="RefSeq" id="WP_344778934.1">
    <property type="nucleotide sequence ID" value="NZ_BAABAH010000022.1"/>
</dbReference>
<proteinExistence type="predicted"/>
<accession>A0ABP7J5W8</accession>
<reference evidence="3" key="1">
    <citation type="journal article" date="2019" name="Int. J. Syst. Evol. Microbiol.">
        <title>The Global Catalogue of Microorganisms (GCM) 10K type strain sequencing project: providing services to taxonomists for standard genome sequencing and annotation.</title>
        <authorList>
            <consortium name="The Broad Institute Genomics Platform"/>
            <consortium name="The Broad Institute Genome Sequencing Center for Infectious Disease"/>
            <person name="Wu L."/>
            <person name="Ma J."/>
        </authorList>
    </citation>
    <scope>NUCLEOTIDE SEQUENCE [LARGE SCALE GENOMIC DNA]</scope>
    <source>
        <strain evidence="3">JCM 16953</strain>
    </source>
</reference>
<dbReference type="EMBL" id="BAABAH010000022">
    <property type="protein sequence ID" value="GAA3835687.1"/>
    <property type="molecule type" value="Genomic_DNA"/>
</dbReference>
<dbReference type="Proteomes" id="UP001501821">
    <property type="component" value="Unassembled WGS sequence"/>
</dbReference>
<evidence type="ECO:0000313" key="2">
    <source>
        <dbReference type="EMBL" id="GAA3835687.1"/>
    </source>
</evidence>
<feature type="region of interest" description="Disordered" evidence="1">
    <location>
        <begin position="99"/>
        <end position="123"/>
    </location>
</feature>
<comment type="caution">
    <text evidence="2">The sequence shown here is derived from an EMBL/GenBank/DDBJ whole genome shotgun (WGS) entry which is preliminary data.</text>
</comment>
<keyword evidence="3" id="KW-1185">Reference proteome</keyword>
<name>A0ABP7J5W8_9ACTN</name>
<organism evidence="2 3">
    <name type="scientific">Nocardioides panacisoli</name>
    <dbReference type="NCBI Taxonomy" id="627624"/>
    <lineage>
        <taxon>Bacteria</taxon>
        <taxon>Bacillati</taxon>
        <taxon>Actinomycetota</taxon>
        <taxon>Actinomycetes</taxon>
        <taxon>Propionibacteriales</taxon>
        <taxon>Nocardioidaceae</taxon>
        <taxon>Nocardioides</taxon>
    </lineage>
</organism>
<sequence>MASVAKNLRALQGALEHSVTIQRARLQEVMDDLVARGTLTSAEAENVANRLVASSKDYTSALLTVLDAVTTEARKTVGAGVATAGKLAGSVMQAPKLVGRGQRSASQPATTRPVAPPPADPIDGYDALTVAEIRPQLAGLTAADLRRVRDQEAAGKSRKTLLTEIDRLLA</sequence>